<organism evidence="2 3">
    <name type="scientific">Dibothriocephalus latus</name>
    <name type="common">Fish tapeworm</name>
    <name type="synonym">Diphyllobothrium latum</name>
    <dbReference type="NCBI Taxonomy" id="60516"/>
    <lineage>
        <taxon>Eukaryota</taxon>
        <taxon>Metazoa</taxon>
        <taxon>Spiralia</taxon>
        <taxon>Lophotrochozoa</taxon>
        <taxon>Platyhelminthes</taxon>
        <taxon>Cestoda</taxon>
        <taxon>Eucestoda</taxon>
        <taxon>Diphyllobothriidea</taxon>
        <taxon>Diphyllobothriidae</taxon>
        <taxon>Dibothriocephalus</taxon>
    </lineage>
</organism>
<keyword evidence="3" id="KW-1185">Reference proteome</keyword>
<sequence>MPAAASALVCTVEYWYLFFSELIYGTFDFLFYPSYGDTRCADRPHFICEVPDPKATVLHVVSHPHSRFFLLLTAEGRLYVWRLPHSPPSDSPSFQSGSSPYPLPARRSELEQYNNTPR</sequence>
<gene>
    <name evidence="2" type="ORF">DILT_LOCUS5344</name>
</gene>
<dbReference type="EMBL" id="UYRU01047209">
    <property type="protein sequence ID" value="VDN09513.1"/>
    <property type="molecule type" value="Genomic_DNA"/>
</dbReference>
<name>A0A3P7LFT3_DIBLA</name>
<accession>A0A3P7LFT3</accession>
<dbReference type="AlphaFoldDB" id="A0A3P7LFT3"/>
<dbReference type="Proteomes" id="UP000281553">
    <property type="component" value="Unassembled WGS sequence"/>
</dbReference>
<feature type="compositionally biased region" description="Low complexity" evidence="1">
    <location>
        <begin position="91"/>
        <end position="100"/>
    </location>
</feature>
<evidence type="ECO:0000313" key="2">
    <source>
        <dbReference type="EMBL" id="VDN09513.1"/>
    </source>
</evidence>
<reference evidence="2 3" key="1">
    <citation type="submission" date="2018-11" db="EMBL/GenBank/DDBJ databases">
        <authorList>
            <consortium name="Pathogen Informatics"/>
        </authorList>
    </citation>
    <scope>NUCLEOTIDE SEQUENCE [LARGE SCALE GENOMIC DNA]</scope>
</reference>
<evidence type="ECO:0000313" key="3">
    <source>
        <dbReference type="Proteomes" id="UP000281553"/>
    </source>
</evidence>
<evidence type="ECO:0000256" key="1">
    <source>
        <dbReference type="SAM" id="MobiDB-lite"/>
    </source>
</evidence>
<protein>
    <submittedName>
        <fullName evidence="2">Uncharacterized protein</fullName>
    </submittedName>
</protein>
<feature type="region of interest" description="Disordered" evidence="1">
    <location>
        <begin position="86"/>
        <end position="118"/>
    </location>
</feature>
<proteinExistence type="predicted"/>